<feature type="binding site" evidence="7">
    <location>
        <position position="64"/>
    </location>
    <ligand>
        <name>Ni(2+)</name>
        <dbReference type="ChEBI" id="CHEBI:49786"/>
    </ligand>
</feature>
<dbReference type="EMBL" id="JAGSOI010000002">
    <property type="protein sequence ID" value="MCM1985568.1"/>
    <property type="molecule type" value="Genomic_DNA"/>
</dbReference>
<comment type="subcellular location">
    <subcellularLocation>
        <location evidence="2">Cell envelope</location>
    </subcellularLocation>
</comment>
<gene>
    <name evidence="9" type="ORF">KDK67_00810</name>
</gene>
<keyword evidence="5 7" id="KW-0479">Metal-binding</keyword>
<protein>
    <submittedName>
        <fullName evidence="9">Nickel-dependent hydrogenase large subunit</fullName>
    </submittedName>
</protein>
<dbReference type="PROSITE" id="PS00508">
    <property type="entry name" value="NI_HGENASE_L_2"/>
    <property type="match status" value="1"/>
</dbReference>
<evidence type="ECO:0000256" key="6">
    <source>
        <dbReference type="ARBA" id="ARBA00023002"/>
    </source>
</evidence>
<evidence type="ECO:0000256" key="2">
    <source>
        <dbReference type="ARBA" id="ARBA00004196"/>
    </source>
</evidence>
<reference evidence="9" key="1">
    <citation type="journal article" date="2021" name="mSystems">
        <title>Bacteria and Archaea Synergistically Convert Glycine Betaine to Biogenic Methane in the Formosa Cold Seep of the South China Sea.</title>
        <authorList>
            <person name="Li L."/>
            <person name="Zhang W."/>
            <person name="Zhang S."/>
            <person name="Song L."/>
            <person name="Sun Q."/>
            <person name="Zhang H."/>
            <person name="Xiang H."/>
            <person name="Dong X."/>
        </authorList>
    </citation>
    <scope>NUCLEOTIDE SEQUENCE</scope>
    <source>
        <strain evidence="9">LLY</strain>
    </source>
</reference>
<evidence type="ECO:0000256" key="7">
    <source>
        <dbReference type="PIRSR" id="PIRSR601501-1"/>
    </source>
</evidence>
<feature type="binding site" evidence="7">
    <location>
        <position position="64"/>
    </location>
    <ligand>
        <name>Fe cation</name>
        <dbReference type="ChEBI" id="CHEBI:24875"/>
    </ligand>
</feature>
<name>A0A9E4ZEA0_9EURY</name>
<evidence type="ECO:0000313" key="10">
    <source>
        <dbReference type="Proteomes" id="UP001056766"/>
    </source>
</evidence>
<dbReference type="InterPro" id="IPR018194">
    <property type="entry name" value="Ni-dep_hyd_lsu_Ni_BS"/>
</dbReference>
<feature type="binding site" evidence="7">
    <location>
        <position position="517"/>
    </location>
    <ligand>
        <name>Mg(2+)</name>
        <dbReference type="ChEBI" id="CHEBI:18420"/>
    </ligand>
</feature>
<dbReference type="SUPFAM" id="SSF56762">
    <property type="entry name" value="HydB/Nqo4-like"/>
    <property type="match status" value="1"/>
</dbReference>
<dbReference type="PANTHER" id="PTHR42958">
    <property type="entry name" value="HYDROGENASE-2 LARGE CHAIN"/>
    <property type="match status" value="1"/>
</dbReference>
<feature type="binding site" evidence="7">
    <location>
        <position position="42"/>
    </location>
    <ligand>
        <name>Mg(2+)</name>
        <dbReference type="ChEBI" id="CHEBI:18420"/>
    </ligand>
</feature>
<keyword evidence="6 8" id="KW-0560">Oxidoreductase</keyword>
<keyword evidence="7" id="KW-0408">Iron</keyword>
<evidence type="ECO:0000256" key="5">
    <source>
        <dbReference type="ARBA" id="ARBA00022723"/>
    </source>
</evidence>
<evidence type="ECO:0000256" key="3">
    <source>
        <dbReference type="ARBA" id="ARBA00009292"/>
    </source>
</evidence>
<comment type="cofactor">
    <cofactor evidence="1 7">
        <name>Ni(2+)</name>
        <dbReference type="ChEBI" id="CHEBI:49786"/>
    </cofactor>
</comment>
<dbReference type="PANTHER" id="PTHR42958:SF4">
    <property type="entry name" value="HYDROGENASE EXPRESSION_FORMATION PROTEIN HUPK"/>
    <property type="match status" value="1"/>
</dbReference>
<reference evidence="9" key="2">
    <citation type="submission" date="2021-04" db="EMBL/GenBank/DDBJ databases">
        <authorList>
            <person name="Dong X."/>
        </authorList>
    </citation>
    <scope>NUCLEOTIDE SEQUENCE</scope>
    <source>
        <strain evidence="9">LLY</strain>
    </source>
</reference>
<dbReference type="InterPro" id="IPR029014">
    <property type="entry name" value="NiFe-Hase_large"/>
</dbReference>
<comment type="cofactor">
    <cofactor evidence="7">
        <name>Fe cation</name>
        <dbReference type="ChEBI" id="CHEBI:24875"/>
    </cofactor>
</comment>
<keyword evidence="7" id="KW-0460">Magnesium</keyword>
<dbReference type="GO" id="GO:0016151">
    <property type="term" value="F:nickel cation binding"/>
    <property type="evidence" value="ECO:0007669"/>
    <property type="project" value="InterPro"/>
</dbReference>
<organism evidence="9 10">
    <name type="scientific">Methanococcoides seepicolus</name>
    <dbReference type="NCBI Taxonomy" id="2828780"/>
    <lineage>
        <taxon>Archaea</taxon>
        <taxon>Methanobacteriati</taxon>
        <taxon>Methanobacteriota</taxon>
        <taxon>Stenosarchaea group</taxon>
        <taxon>Methanomicrobia</taxon>
        <taxon>Methanosarcinales</taxon>
        <taxon>Methanosarcinaceae</taxon>
        <taxon>Methanococcoides</taxon>
    </lineage>
</organism>
<dbReference type="Gene3D" id="1.10.645.10">
    <property type="entry name" value="Cytochrome-c3 Hydrogenase, chain B"/>
    <property type="match status" value="1"/>
</dbReference>
<feature type="binding site" evidence="7">
    <location>
        <position position="573"/>
    </location>
    <ligand>
        <name>Ni(2+)</name>
        <dbReference type="ChEBI" id="CHEBI:49786"/>
    </ligand>
</feature>
<dbReference type="GO" id="GO:0008901">
    <property type="term" value="F:ferredoxin hydrogenase activity"/>
    <property type="evidence" value="ECO:0007669"/>
    <property type="project" value="InterPro"/>
</dbReference>
<accession>A0A9E4ZEA0</accession>
<feature type="binding site" evidence="7">
    <location>
        <position position="61"/>
    </location>
    <ligand>
        <name>Ni(2+)</name>
        <dbReference type="ChEBI" id="CHEBI:49786"/>
    </ligand>
</feature>
<dbReference type="AlphaFoldDB" id="A0A9E4ZEA0"/>
<dbReference type="InterPro" id="IPR050867">
    <property type="entry name" value="NiFe/NiFeSe_hydrgnase_LSU"/>
</dbReference>
<dbReference type="Pfam" id="PF00374">
    <property type="entry name" value="NiFeSe_Hases"/>
    <property type="match status" value="2"/>
</dbReference>
<keyword evidence="4 7" id="KW-0533">Nickel</keyword>
<feature type="binding site" evidence="7">
    <location>
        <position position="576"/>
    </location>
    <ligand>
        <name>Fe cation</name>
        <dbReference type="ChEBI" id="CHEBI:24875"/>
    </ligand>
</feature>
<evidence type="ECO:0000256" key="1">
    <source>
        <dbReference type="ARBA" id="ARBA00001967"/>
    </source>
</evidence>
<dbReference type="Proteomes" id="UP001056766">
    <property type="component" value="Unassembled WGS sequence"/>
</dbReference>
<evidence type="ECO:0000256" key="4">
    <source>
        <dbReference type="ARBA" id="ARBA00022596"/>
    </source>
</evidence>
<proteinExistence type="inferred from homology"/>
<comment type="caution">
    <text evidence="9">The sequence shown here is derived from an EMBL/GenBank/DDBJ whole genome shotgun (WGS) entry which is preliminary data.</text>
</comment>
<comment type="similarity">
    <text evidence="3 8">Belongs to the [NiFe]/[NiFeSe] hydrogenase large subunit family.</text>
</comment>
<keyword evidence="10" id="KW-1185">Reference proteome</keyword>
<evidence type="ECO:0000313" key="9">
    <source>
        <dbReference type="EMBL" id="MCM1985568.1"/>
    </source>
</evidence>
<sequence length="597" mass="65875">MTRVVVDPLTRIEGHFRLSAEVNEQGVISDIQSAGMLFRGFERILLNRDPRDAARITQRVCGVCPTSHAMASANALDDLFGIADQVPKDALVARNIIQSLNMMASHATHIYVLWLPDIVNPAYRDVLATIGDTGAALWKELLYRFAPISYRLNGVSIPPGNAYLNAIKEKKRLQEAIALIAGKMPHQMSSVVGGVTYRPTVADIGKLTSYYHHVMDFIDGSTLGVDHRTWLDNTFRASSPQRAVDFLIEHLQELVEKSLISNDFSHVAGWGDIDLLAAFGSELIGERYLGLPVSFKFDRSGGYSDPSKIGFLSYGVYYDVEHGDGYDPLEFGRSGFQKAAFITGSFEHKKFDHRNVTEQIGHSFYVGKHNLHPLEGVTDPVRNADEIDYNGNDESKYSWIKAPRYDGIPCEVGPLARMVAMEEPLTMGLINMFSKNGQSAANTFTRMMARAQEMLLLSDELLKWVSSDLDPNGKFCVPTDLSMAENSQGIGLWEAPRGALGHWVRTGRDSKVINYQMVVPTTWNASPRDDLGVPGPIEQALLGTKVSAVENLLGIDNANPTGILHTARSYDPCIACAVHTIDLTKKLGNASRTFNIV</sequence>
<evidence type="ECO:0000256" key="8">
    <source>
        <dbReference type="RuleBase" id="RU003896"/>
    </source>
</evidence>
<dbReference type="RefSeq" id="WP_250866946.1">
    <property type="nucleotide sequence ID" value="NZ_JAGSOI010000002.1"/>
</dbReference>
<dbReference type="PROSITE" id="PS00507">
    <property type="entry name" value="NI_HGENASE_L_1"/>
    <property type="match status" value="1"/>
</dbReference>
<feature type="binding site" evidence="7">
    <location>
        <position position="579"/>
    </location>
    <ligand>
        <name>Mg(2+)</name>
        <dbReference type="ChEBI" id="CHEBI:18420"/>
    </ligand>
</feature>
<dbReference type="InterPro" id="IPR001501">
    <property type="entry name" value="Ni-dep_hyd_lsu"/>
</dbReference>